<dbReference type="PANTHER" id="PTHR22906">
    <property type="entry name" value="PROPERDIN"/>
    <property type="match status" value="1"/>
</dbReference>
<dbReference type="PRINTS" id="PR01705">
    <property type="entry name" value="TSP1REPEAT"/>
</dbReference>
<evidence type="ECO:0000256" key="2">
    <source>
        <dbReference type="ARBA" id="ARBA00023157"/>
    </source>
</evidence>
<dbReference type="FunFam" id="2.20.100.10:FF:000007">
    <property type="entry name" value="Thrombospondin 1"/>
    <property type="match status" value="2"/>
</dbReference>
<dbReference type="AlphaFoldDB" id="A0A7J7JUP7"/>
<dbReference type="OrthoDB" id="6258760at2759"/>
<dbReference type="PROSITE" id="PS50092">
    <property type="entry name" value="TSP1"/>
    <property type="match status" value="4"/>
</dbReference>
<dbReference type="Gene3D" id="2.20.100.10">
    <property type="entry name" value="Thrombospondin type-1 (TSP1) repeat"/>
    <property type="match status" value="5"/>
</dbReference>
<organism evidence="3 4">
    <name type="scientific">Bugula neritina</name>
    <name type="common">Brown bryozoan</name>
    <name type="synonym">Sertularia neritina</name>
    <dbReference type="NCBI Taxonomy" id="10212"/>
    <lineage>
        <taxon>Eukaryota</taxon>
        <taxon>Metazoa</taxon>
        <taxon>Spiralia</taxon>
        <taxon>Lophotrochozoa</taxon>
        <taxon>Bryozoa</taxon>
        <taxon>Gymnolaemata</taxon>
        <taxon>Cheilostomatida</taxon>
        <taxon>Flustrina</taxon>
        <taxon>Buguloidea</taxon>
        <taxon>Bugulidae</taxon>
        <taxon>Bugula</taxon>
    </lineage>
</organism>
<dbReference type="SMART" id="SM00209">
    <property type="entry name" value="TSP1"/>
    <property type="match status" value="4"/>
</dbReference>
<keyword evidence="2" id="KW-1015">Disulfide bond</keyword>
<dbReference type="EMBL" id="VXIV02001797">
    <property type="protein sequence ID" value="KAF6029673.1"/>
    <property type="molecule type" value="Genomic_DNA"/>
</dbReference>
<dbReference type="SUPFAM" id="SSF82895">
    <property type="entry name" value="TSP-1 type 1 repeat"/>
    <property type="match status" value="5"/>
</dbReference>
<evidence type="ECO:0000313" key="3">
    <source>
        <dbReference type="EMBL" id="KAF6029673.1"/>
    </source>
</evidence>
<keyword evidence="4" id="KW-1185">Reference proteome</keyword>
<dbReference type="Proteomes" id="UP000593567">
    <property type="component" value="Unassembled WGS sequence"/>
</dbReference>
<proteinExistence type="predicted"/>
<protein>
    <recommendedName>
        <fullName evidence="5">Hemicentin-1</fullName>
    </recommendedName>
</protein>
<comment type="caution">
    <text evidence="3">The sequence shown here is derived from an EMBL/GenBank/DDBJ whole genome shotgun (WGS) entry which is preliminary data.</text>
</comment>
<dbReference type="InterPro" id="IPR000884">
    <property type="entry name" value="TSP1_rpt"/>
</dbReference>
<evidence type="ECO:0008006" key="5">
    <source>
        <dbReference type="Google" id="ProtNLM"/>
    </source>
</evidence>
<gene>
    <name evidence="3" type="ORF">EB796_012004</name>
</gene>
<dbReference type="Pfam" id="PF00090">
    <property type="entry name" value="TSP_1"/>
    <property type="match status" value="4"/>
</dbReference>
<evidence type="ECO:0000313" key="4">
    <source>
        <dbReference type="Proteomes" id="UP000593567"/>
    </source>
</evidence>
<dbReference type="PANTHER" id="PTHR22906:SF21">
    <property type="entry name" value="SEMA DOMAIN-CONTAINING PROTEIN"/>
    <property type="match status" value="1"/>
</dbReference>
<keyword evidence="1" id="KW-0677">Repeat</keyword>
<dbReference type="InterPro" id="IPR052065">
    <property type="entry name" value="Compl_asym_regulator"/>
</dbReference>
<evidence type="ECO:0000256" key="1">
    <source>
        <dbReference type="ARBA" id="ARBA00022737"/>
    </source>
</evidence>
<dbReference type="FunFam" id="2.20.100.10:FF:000001">
    <property type="entry name" value="semaphorin-5A isoform X1"/>
    <property type="match status" value="2"/>
</dbReference>
<reference evidence="3" key="1">
    <citation type="submission" date="2020-06" db="EMBL/GenBank/DDBJ databases">
        <title>Draft genome of Bugula neritina, a colonial animal packing powerful symbionts and potential medicines.</title>
        <authorList>
            <person name="Rayko M."/>
        </authorList>
    </citation>
    <scope>NUCLEOTIDE SEQUENCE [LARGE SCALE GENOMIC DNA]</scope>
    <source>
        <strain evidence="3">Kwan_BN1</strain>
    </source>
</reference>
<sequence length="333" mass="36152">MSKPLFYISVNGGWGPWTSYSDCSEPCGGGTKTRTRTCNKPIPRSNGLDCEGNSVDAQPCNVDPCAVDGGWTPWQDWSACSGTCGNGMKSRTRECSDPAPAHGGAPCVGNSTKEIACSHSTPCPVDGGWSLWYEWSSCGITCGTGTRHRRRKCVAPKPRHGGADCPGNSTDVTLCYHSIPCPIDGQWTDWEPWAQCLAPPCTGEVGYTTRKRTCKNPQPRFNGNPCEGNSIETQQCLNNENCPVHGGWCAWGNYSNCRPSNIGRFKLRMRDCACPTPESGGNPCTGVDYEVVKCVGVNRFGIPCPDSRTFGYTDDELNEVNQESSGFYDEFEC</sequence>
<accession>A0A7J7JUP7</accession>
<dbReference type="InterPro" id="IPR036383">
    <property type="entry name" value="TSP1_rpt_sf"/>
</dbReference>
<name>A0A7J7JUP7_BUGNE</name>